<dbReference type="EMBL" id="JRES01000893">
    <property type="protein sequence ID" value="KNC27482.1"/>
    <property type="molecule type" value="Genomic_DNA"/>
</dbReference>
<evidence type="ECO:0000313" key="3">
    <source>
        <dbReference type="Proteomes" id="UP000037069"/>
    </source>
</evidence>
<dbReference type="Proteomes" id="UP000037069">
    <property type="component" value="Unassembled WGS sequence"/>
</dbReference>
<proteinExistence type="predicted"/>
<accession>A0A0L0C5G2</accession>
<organism evidence="2 3">
    <name type="scientific">Lucilia cuprina</name>
    <name type="common">Green bottle fly</name>
    <name type="synonym">Australian sheep blowfly</name>
    <dbReference type="NCBI Taxonomy" id="7375"/>
    <lineage>
        <taxon>Eukaryota</taxon>
        <taxon>Metazoa</taxon>
        <taxon>Ecdysozoa</taxon>
        <taxon>Arthropoda</taxon>
        <taxon>Hexapoda</taxon>
        <taxon>Insecta</taxon>
        <taxon>Pterygota</taxon>
        <taxon>Neoptera</taxon>
        <taxon>Endopterygota</taxon>
        <taxon>Diptera</taxon>
        <taxon>Brachycera</taxon>
        <taxon>Muscomorpha</taxon>
        <taxon>Oestroidea</taxon>
        <taxon>Calliphoridae</taxon>
        <taxon>Luciliinae</taxon>
        <taxon>Lucilia</taxon>
    </lineage>
</organism>
<gene>
    <name evidence="2" type="ORF">FF38_13642</name>
</gene>
<name>A0A0L0C5G2_LUCCU</name>
<keyword evidence="1" id="KW-0812">Transmembrane</keyword>
<protein>
    <submittedName>
        <fullName evidence="2">Uncharacterized protein</fullName>
    </submittedName>
</protein>
<keyword evidence="1" id="KW-1133">Transmembrane helix</keyword>
<reference evidence="2 3" key="1">
    <citation type="journal article" date="2015" name="Nat. Commun.">
        <title>Lucilia cuprina genome unlocks parasitic fly biology to underpin future interventions.</title>
        <authorList>
            <person name="Anstead C.A."/>
            <person name="Korhonen P.K."/>
            <person name="Young N.D."/>
            <person name="Hall R.S."/>
            <person name="Jex A.R."/>
            <person name="Murali S.C."/>
            <person name="Hughes D.S."/>
            <person name="Lee S.F."/>
            <person name="Perry T."/>
            <person name="Stroehlein A.J."/>
            <person name="Ansell B.R."/>
            <person name="Breugelmans B."/>
            <person name="Hofmann A."/>
            <person name="Qu J."/>
            <person name="Dugan S."/>
            <person name="Lee S.L."/>
            <person name="Chao H."/>
            <person name="Dinh H."/>
            <person name="Han Y."/>
            <person name="Doddapaneni H.V."/>
            <person name="Worley K.C."/>
            <person name="Muzny D.M."/>
            <person name="Ioannidis P."/>
            <person name="Waterhouse R.M."/>
            <person name="Zdobnov E.M."/>
            <person name="James P.J."/>
            <person name="Bagnall N.H."/>
            <person name="Kotze A.C."/>
            <person name="Gibbs R.A."/>
            <person name="Richards S."/>
            <person name="Batterham P."/>
            <person name="Gasser R.B."/>
        </authorList>
    </citation>
    <scope>NUCLEOTIDE SEQUENCE [LARGE SCALE GENOMIC DNA]</scope>
    <source>
        <strain evidence="2 3">LS</strain>
        <tissue evidence="2">Full body</tissue>
    </source>
</reference>
<evidence type="ECO:0000256" key="1">
    <source>
        <dbReference type="SAM" id="Phobius"/>
    </source>
</evidence>
<keyword evidence="3" id="KW-1185">Reference proteome</keyword>
<keyword evidence="1" id="KW-0472">Membrane</keyword>
<feature type="transmembrane region" description="Helical" evidence="1">
    <location>
        <begin position="15"/>
        <end position="38"/>
    </location>
</feature>
<comment type="caution">
    <text evidence="2">The sequence shown here is derived from an EMBL/GenBank/DDBJ whole genome shotgun (WGS) entry which is preliminary data.</text>
</comment>
<dbReference type="AlphaFoldDB" id="A0A0L0C5G2"/>
<evidence type="ECO:0000313" key="2">
    <source>
        <dbReference type="EMBL" id="KNC27482.1"/>
    </source>
</evidence>
<sequence>MTASKIHFTNLGFNIHFAPIAVLQMYIAVMAFAMMLGFQDNLLSRITPKYLALSDSGSLTPFRRGSVKESILYFIVNSISSVLLGFTPRPLSILHRLSILSATSSLCDIVFNLRHSLRVFAISGDNQGGFPFFLGMEGLQMTLVSSWKEQGSVLKRSTMYFWDRSSVSN</sequence>